<keyword evidence="4" id="KW-0249">Electron transport</keyword>
<evidence type="ECO:0000259" key="7">
    <source>
        <dbReference type="PROSITE" id="PS51007"/>
    </source>
</evidence>
<evidence type="ECO:0000256" key="4">
    <source>
        <dbReference type="ARBA" id="ARBA00022982"/>
    </source>
</evidence>
<dbReference type="eggNOG" id="COG3258">
    <property type="taxonomic scope" value="Bacteria"/>
</dbReference>
<name>A0A1N6Q8M5_9GAMM</name>
<keyword evidence="2 6" id="KW-0349">Heme</keyword>
<evidence type="ECO:0000256" key="5">
    <source>
        <dbReference type="ARBA" id="ARBA00023004"/>
    </source>
</evidence>
<dbReference type="STRING" id="49186.SAMN05421647_102345"/>
<feature type="domain" description="Cytochrome c" evidence="7">
    <location>
        <begin position="59"/>
        <end position="147"/>
    </location>
</feature>
<dbReference type="GO" id="GO:0020037">
    <property type="term" value="F:heme binding"/>
    <property type="evidence" value="ECO:0007669"/>
    <property type="project" value="InterPro"/>
</dbReference>
<protein>
    <submittedName>
        <fullName evidence="8">Cytochrome c</fullName>
    </submittedName>
</protein>
<dbReference type="PROSITE" id="PS51007">
    <property type="entry name" value="CYTC"/>
    <property type="match status" value="2"/>
</dbReference>
<evidence type="ECO:0000256" key="1">
    <source>
        <dbReference type="ARBA" id="ARBA00022448"/>
    </source>
</evidence>
<organism evidence="8 9">
    <name type="scientific">Marinobacterium stanieri</name>
    <dbReference type="NCBI Taxonomy" id="49186"/>
    <lineage>
        <taxon>Bacteria</taxon>
        <taxon>Pseudomonadati</taxon>
        <taxon>Pseudomonadota</taxon>
        <taxon>Gammaproteobacteria</taxon>
        <taxon>Oceanospirillales</taxon>
        <taxon>Oceanospirillaceae</taxon>
        <taxon>Marinobacterium</taxon>
    </lineage>
</organism>
<evidence type="ECO:0000256" key="3">
    <source>
        <dbReference type="ARBA" id="ARBA00022723"/>
    </source>
</evidence>
<keyword evidence="9" id="KW-1185">Reference proteome</keyword>
<dbReference type="AlphaFoldDB" id="A0A1N6Q8M5"/>
<evidence type="ECO:0000313" key="8">
    <source>
        <dbReference type="EMBL" id="SIQ12994.1"/>
    </source>
</evidence>
<accession>A0A1N6Q8M5</accession>
<evidence type="ECO:0000313" key="9">
    <source>
        <dbReference type="Proteomes" id="UP000186895"/>
    </source>
</evidence>
<dbReference type="InterPro" id="IPR002323">
    <property type="entry name" value="Cyt_CIE"/>
</dbReference>
<keyword evidence="1" id="KW-0813">Transport</keyword>
<evidence type="ECO:0000256" key="6">
    <source>
        <dbReference type="PROSITE-ProRule" id="PRU00433"/>
    </source>
</evidence>
<dbReference type="PANTHER" id="PTHR40942:SF4">
    <property type="entry name" value="CYTOCHROME C5"/>
    <property type="match status" value="1"/>
</dbReference>
<dbReference type="Gene3D" id="1.10.760.10">
    <property type="entry name" value="Cytochrome c-like domain"/>
    <property type="match status" value="2"/>
</dbReference>
<gene>
    <name evidence="8" type="ORF">SAMN05421647_102345</name>
</gene>
<dbReference type="Proteomes" id="UP000186895">
    <property type="component" value="Unassembled WGS sequence"/>
</dbReference>
<proteinExistence type="predicted"/>
<sequence length="341" mass="36827">MFRLPDHSWRPLIAGLLLTTGVQALAEPLGIGQAASADEIAGWDIDVRPDGLGLPPGEGSVMDGEMLYESRCASCHGTFGEGVGRWPVLSGGFDTLTHERPTKTVGSYWPYASTLWDYIHRAMPFTAPRSLSADETYAISAYVLYLNDIVDDEFVLTQDNLASIEMPNQDGFFLDDRPDSPNMRCMKDCANPEQLEMVGTIGGITPVGHFKQGADAPAASHEAQKALEEQKERERLHSLGIEVEAPHERADSELSASALAGREVYEAACVACHGSGLAGAPKLGDQADWSPRLAKGMDTLLKHAIEGFTGTKGVMPPKGGRVDLSDEQIMHAVAFMTEKSR</sequence>
<keyword evidence="5 6" id="KW-0408">Iron</keyword>
<feature type="domain" description="Cytochrome c" evidence="7">
    <location>
        <begin position="256"/>
        <end position="340"/>
    </location>
</feature>
<evidence type="ECO:0000256" key="2">
    <source>
        <dbReference type="ARBA" id="ARBA00022617"/>
    </source>
</evidence>
<dbReference type="PANTHER" id="PTHR40942">
    <property type="match status" value="1"/>
</dbReference>
<dbReference type="GO" id="GO:0005506">
    <property type="term" value="F:iron ion binding"/>
    <property type="evidence" value="ECO:0007669"/>
    <property type="project" value="InterPro"/>
</dbReference>
<reference evidence="8 9" key="1">
    <citation type="submission" date="2017-01" db="EMBL/GenBank/DDBJ databases">
        <authorList>
            <person name="Mah S.A."/>
            <person name="Swanson W.J."/>
            <person name="Moy G.W."/>
            <person name="Vacquier V.D."/>
        </authorList>
    </citation>
    <scope>NUCLEOTIDE SEQUENCE [LARGE SCALE GENOMIC DNA]</scope>
    <source>
        <strain evidence="8 9">DSM 7027</strain>
    </source>
</reference>
<dbReference type="SUPFAM" id="SSF46626">
    <property type="entry name" value="Cytochrome c"/>
    <property type="match status" value="2"/>
</dbReference>
<dbReference type="GO" id="GO:0009055">
    <property type="term" value="F:electron transfer activity"/>
    <property type="evidence" value="ECO:0007669"/>
    <property type="project" value="InterPro"/>
</dbReference>
<dbReference type="Pfam" id="PF00034">
    <property type="entry name" value="Cytochrom_C"/>
    <property type="match status" value="1"/>
</dbReference>
<dbReference type="eggNOG" id="COG3245">
    <property type="taxonomic scope" value="Bacteria"/>
</dbReference>
<dbReference type="EMBL" id="FTMN01000002">
    <property type="protein sequence ID" value="SIQ12994.1"/>
    <property type="molecule type" value="Genomic_DNA"/>
</dbReference>
<dbReference type="InterPro" id="IPR009056">
    <property type="entry name" value="Cyt_c-like_dom"/>
</dbReference>
<dbReference type="PRINTS" id="PR00607">
    <property type="entry name" value="CYTCHROMECIE"/>
</dbReference>
<dbReference type="Pfam" id="PF13442">
    <property type="entry name" value="Cytochrome_CBB3"/>
    <property type="match status" value="1"/>
</dbReference>
<keyword evidence="3 6" id="KW-0479">Metal-binding</keyword>
<dbReference type="RefSeq" id="WP_076461751.1">
    <property type="nucleotide sequence ID" value="NZ_FTMN01000002.1"/>
</dbReference>
<dbReference type="InterPro" id="IPR036909">
    <property type="entry name" value="Cyt_c-like_dom_sf"/>
</dbReference>